<protein>
    <submittedName>
        <fullName evidence="2">NAD(P)-dependent oxidoreductase</fullName>
    </submittedName>
</protein>
<name>A0A7V1CY59_9GAMM</name>
<dbReference type="Gene3D" id="3.40.50.720">
    <property type="entry name" value="NAD(P)-binding Rossmann-like Domain"/>
    <property type="match status" value="1"/>
</dbReference>
<feature type="domain" description="NAD(P)-binding" evidence="1">
    <location>
        <begin position="7"/>
        <end position="195"/>
    </location>
</feature>
<comment type="caution">
    <text evidence="2">The sequence shown here is derived from an EMBL/GenBank/DDBJ whole genome shotgun (WGS) entry which is preliminary data.</text>
</comment>
<dbReference type="SUPFAM" id="SSF51735">
    <property type="entry name" value="NAD(P)-binding Rossmann-fold domains"/>
    <property type="match status" value="1"/>
</dbReference>
<dbReference type="AlphaFoldDB" id="A0A7V1CY59"/>
<organism evidence="2">
    <name type="scientific">Pseudoalteromonas prydzensis</name>
    <dbReference type="NCBI Taxonomy" id="182141"/>
    <lineage>
        <taxon>Bacteria</taxon>
        <taxon>Pseudomonadati</taxon>
        <taxon>Pseudomonadota</taxon>
        <taxon>Gammaproteobacteria</taxon>
        <taxon>Alteromonadales</taxon>
        <taxon>Pseudoalteromonadaceae</taxon>
        <taxon>Pseudoalteromonas</taxon>
    </lineage>
</organism>
<proteinExistence type="predicted"/>
<dbReference type="PANTHER" id="PTHR43355:SF2">
    <property type="entry name" value="FLAVIN REDUCTASE (NADPH)"/>
    <property type="match status" value="1"/>
</dbReference>
<dbReference type="Pfam" id="PF13460">
    <property type="entry name" value="NAD_binding_10"/>
    <property type="match status" value="1"/>
</dbReference>
<reference evidence="2" key="1">
    <citation type="journal article" date="2020" name="mSystems">
        <title>Genome- and Community-Level Interaction Insights into Carbon Utilization and Element Cycling Functions of Hydrothermarchaeota in Hydrothermal Sediment.</title>
        <authorList>
            <person name="Zhou Z."/>
            <person name="Liu Y."/>
            <person name="Xu W."/>
            <person name="Pan J."/>
            <person name="Luo Z.H."/>
            <person name="Li M."/>
        </authorList>
    </citation>
    <scope>NUCLEOTIDE SEQUENCE [LARGE SCALE GENOMIC DNA]</scope>
    <source>
        <strain evidence="2">HyVt-346</strain>
    </source>
</reference>
<dbReference type="EMBL" id="DRGM01000082">
    <property type="protein sequence ID" value="HEA16354.1"/>
    <property type="molecule type" value="Genomic_DNA"/>
</dbReference>
<sequence length="210" mass="22146">MNITILGATGWIGGEITTQALLRNHQVTAIARNTEKLTAENVTLKNFDLQSDDDIAPLLAGADVVIASIGGRAAGNHELVARTAKRLLAALSGSNTRLLWVGGAGSLEVSAGVTLVSSPDFPAEYKDEALAQGEALEVFRATNTATQWTFVSPAAVIYPGASEGAYRIGGDEFFTNEQGESKISVTDYAIAMLDEAQHAAHINQRISVAY</sequence>
<dbReference type="GO" id="GO:0016646">
    <property type="term" value="F:oxidoreductase activity, acting on the CH-NH group of donors, NAD or NADP as acceptor"/>
    <property type="evidence" value="ECO:0007669"/>
    <property type="project" value="TreeGrafter"/>
</dbReference>
<dbReference type="InterPro" id="IPR051606">
    <property type="entry name" value="Polyketide_Oxido-like"/>
</dbReference>
<dbReference type="InterPro" id="IPR036291">
    <property type="entry name" value="NAD(P)-bd_dom_sf"/>
</dbReference>
<evidence type="ECO:0000259" key="1">
    <source>
        <dbReference type="Pfam" id="PF13460"/>
    </source>
</evidence>
<dbReference type="Proteomes" id="UP000886188">
    <property type="component" value="Unassembled WGS sequence"/>
</dbReference>
<gene>
    <name evidence="2" type="ORF">ENH88_07885</name>
</gene>
<dbReference type="PANTHER" id="PTHR43355">
    <property type="entry name" value="FLAVIN REDUCTASE (NADPH)"/>
    <property type="match status" value="1"/>
</dbReference>
<dbReference type="InterPro" id="IPR016040">
    <property type="entry name" value="NAD(P)-bd_dom"/>
</dbReference>
<accession>A0A7V1CY59</accession>
<evidence type="ECO:0000313" key="2">
    <source>
        <dbReference type="EMBL" id="HEA16354.1"/>
    </source>
</evidence>
<dbReference type="RefSeq" id="WP_304181413.1">
    <property type="nucleotide sequence ID" value="NZ_DRGM01000082.1"/>
</dbReference>